<sequence length="234" mass="26071">MSSSPTPAMTDSASSNGGDTDITGFCYCPPGWDEQRLRAGPDADAIAKIATDTFTDIAYIKEKNAIQIIGESHEEVYAAQTKLNDIFFPVIVRSKKQWARPDRPGNWGQRRDSVAAPAGSAIRKMTSISNINGYNNGYNNNNNNGYQNGFNNYNNTQHQDNNGFTQGQFQQPWLQQQVLNMGSSFYAHSDSGYQRPMSRPASQRSSVSDYNKRNSFNNYGQEQPISPASPFARW</sequence>
<evidence type="ECO:0008006" key="4">
    <source>
        <dbReference type="Google" id="ProtNLM"/>
    </source>
</evidence>
<comment type="caution">
    <text evidence="2">The sequence shown here is derived from an EMBL/GenBank/DDBJ whole genome shotgun (WGS) entry which is preliminary data.</text>
</comment>
<evidence type="ECO:0000313" key="2">
    <source>
        <dbReference type="EMBL" id="KAJ3131039.1"/>
    </source>
</evidence>
<dbReference type="Proteomes" id="UP001211907">
    <property type="component" value="Unassembled WGS sequence"/>
</dbReference>
<accession>A0AAD5XIU8</accession>
<proteinExistence type="predicted"/>
<evidence type="ECO:0000313" key="3">
    <source>
        <dbReference type="Proteomes" id="UP001211907"/>
    </source>
</evidence>
<dbReference type="AlphaFoldDB" id="A0AAD5XIU8"/>
<name>A0AAD5XIU8_9FUNG</name>
<dbReference type="EMBL" id="JADGJH010000324">
    <property type="protein sequence ID" value="KAJ3131039.1"/>
    <property type="molecule type" value="Genomic_DNA"/>
</dbReference>
<organism evidence="2 3">
    <name type="scientific">Physocladia obscura</name>
    <dbReference type="NCBI Taxonomy" id="109957"/>
    <lineage>
        <taxon>Eukaryota</taxon>
        <taxon>Fungi</taxon>
        <taxon>Fungi incertae sedis</taxon>
        <taxon>Chytridiomycota</taxon>
        <taxon>Chytridiomycota incertae sedis</taxon>
        <taxon>Chytridiomycetes</taxon>
        <taxon>Chytridiales</taxon>
        <taxon>Chytriomycetaceae</taxon>
        <taxon>Physocladia</taxon>
    </lineage>
</organism>
<reference evidence="2" key="1">
    <citation type="submission" date="2020-05" db="EMBL/GenBank/DDBJ databases">
        <title>Phylogenomic resolution of chytrid fungi.</title>
        <authorList>
            <person name="Stajich J.E."/>
            <person name="Amses K."/>
            <person name="Simmons R."/>
            <person name="Seto K."/>
            <person name="Myers J."/>
            <person name="Bonds A."/>
            <person name="Quandt C.A."/>
            <person name="Barry K."/>
            <person name="Liu P."/>
            <person name="Grigoriev I."/>
            <person name="Longcore J.E."/>
            <person name="James T.Y."/>
        </authorList>
    </citation>
    <scope>NUCLEOTIDE SEQUENCE</scope>
    <source>
        <strain evidence="2">JEL0513</strain>
    </source>
</reference>
<gene>
    <name evidence="2" type="ORF">HK100_006939</name>
</gene>
<evidence type="ECO:0000256" key="1">
    <source>
        <dbReference type="SAM" id="MobiDB-lite"/>
    </source>
</evidence>
<feature type="region of interest" description="Disordered" evidence="1">
    <location>
        <begin position="190"/>
        <end position="234"/>
    </location>
</feature>
<keyword evidence="3" id="KW-1185">Reference proteome</keyword>
<protein>
    <recommendedName>
        <fullName evidence="4">K Homology domain-containing protein</fullName>
    </recommendedName>
</protein>
<feature type="compositionally biased region" description="Polar residues" evidence="1">
    <location>
        <begin position="200"/>
        <end position="226"/>
    </location>
</feature>